<feature type="chain" id="PRO_5031468669" description="DUF1318 domain-containing protein" evidence="1">
    <location>
        <begin position="32"/>
        <end position="136"/>
    </location>
</feature>
<dbReference type="InterPro" id="IPR008309">
    <property type="entry name" value="YdbL"/>
</dbReference>
<proteinExistence type="predicted"/>
<sequence length="136" mass="13496">MTRKSSLLLAALGLAVVGLTGALLSSGPAMAQSGVVASAMAAGTVGEQADGYLGINGSVSAEVRAEVESINIKRRAAYTDLAAKRGVTVADVAAATGCQTLASRVKPGQVYRIGTGGWQTKGSAPISLPGYCATAN</sequence>
<evidence type="ECO:0000313" key="3">
    <source>
        <dbReference type="Proteomes" id="UP000571950"/>
    </source>
</evidence>
<evidence type="ECO:0000256" key="1">
    <source>
        <dbReference type="SAM" id="SignalP"/>
    </source>
</evidence>
<dbReference type="Pfam" id="PF07027">
    <property type="entry name" value="DUF1318"/>
    <property type="match status" value="1"/>
</dbReference>
<dbReference type="Proteomes" id="UP000571950">
    <property type="component" value="Unassembled WGS sequence"/>
</dbReference>
<gene>
    <name evidence="2" type="ORF">GGR43_000207</name>
</gene>
<protein>
    <recommendedName>
        <fullName evidence="4">DUF1318 domain-containing protein</fullName>
    </recommendedName>
</protein>
<feature type="signal peptide" evidence="1">
    <location>
        <begin position="1"/>
        <end position="31"/>
    </location>
</feature>
<keyword evidence="3" id="KW-1185">Reference proteome</keyword>
<name>A0A7W6BCX8_9SPHN</name>
<dbReference type="AlphaFoldDB" id="A0A7W6BCX8"/>
<evidence type="ECO:0008006" key="4">
    <source>
        <dbReference type="Google" id="ProtNLM"/>
    </source>
</evidence>
<reference evidence="2 3" key="1">
    <citation type="submission" date="2020-08" db="EMBL/GenBank/DDBJ databases">
        <title>Genomic Encyclopedia of Type Strains, Phase IV (KMG-IV): sequencing the most valuable type-strain genomes for metagenomic binning, comparative biology and taxonomic classification.</title>
        <authorList>
            <person name="Goeker M."/>
        </authorList>
    </citation>
    <scope>NUCLEOTIDE SEQUENCE [LARGE SCALE GENOMIC DNA]</scope>
    <source>
        <strain evidence="2 3">DSM 26189</strain>
    </source>
</reference>
<dbReference type="RefSeq" id="WP_188070082.1">
    <property type="nucleotide sequence ID" value="NZ_BSPS01000060.1"/>
</dbReference>
<accession>A0A7W6BCX8</accession>
<keyword evidence="1" id="KW-0732">Signal</keyword>
<comment type="caution">
    <text evidence="2">The sequence shown here is derived from an EMBL/GenBank/DDBJ whole genome shotgun (WGS) entry which is preliminary data.</text>
</comment>
<evidence type="ECO:0000313" key="2">
    <source>
        <dbReference type="EMBL" id="MBB3924513.1"/>
    </source>
</evidence>
<organism evidence="2 3">
    <name type="scientific">Sphingobium jiangsuense</name>
    <dbReference type="NCBI Taxonomy" id="870476"/>
    <lineage>
        <taxon>Bacteria</taxon>
        <taxon>Pseudomonadati</taxon>
        <taxon>Pseudomonadota</taxon>
        <taxon>Alphaproteobacteria</taxon>
        <taxon>Sphingomonadales</taxon>
        <taxon>Sphingomonadaceae</taxon>
        <taxon>Sphingobium</taxon>
    </lineage>
</organism>
<dbReference type="EMBL" id="JACIDT010000001">
    <property type="protein sequence ID" value="MBB3924513.1"/>
    <property type="molecule type" value="Genomic_DNA"/>
</dbReference>